<dbReference type="EMBL" id="BPLQ01014509">
    <property type="protein sequence ID" value="GIY80465.1"/>
    <property type="molecule type" value="Genomic_DNA"/>
</dbReference>
<comment type="caution">
    <text evidence="1">The sequence shown here is derived from an EMBL/GenBank/DDBJ whole genome shotgun (WGS) entry which is preliminary data.</text>
</comment>
<reference evidence="1 2" key="1">
    <citation type="submission" date="2021-06" db="EMBL/GenBank/DDBJ databases">
        <title>Caerostris darwini draft genome.</title>
        <authorList>
            <person name="Kono N."/>
            <person name="Arakawa K."/>
        </authorList>
    </citation>
    <scope>NUCLEOTIDE SEQUENCE [LARGE SCALE GENOMIC DNA]</scope>
</reference>
<dbReference type="AlphaFoldDB" id="A0AAV4WEF7"/>
<accession>A0AAV4WEF7</accession>
<protein>
    <submittedName>
        <fullName evidence="1">Uncharacterized protein</fullName>
    </submittedName>
</protein>
<organism evidence="1 2">
    <name type="scientific">Caerostris darwini</name>
    <dbReference type="NCBI Taxonomy" id="1538125"/>
    <lineage>
        <taxon>Eukaryota</taxon>
        <taxon>Metazoa</taxon>
        <taxon>Ecdysozoa</taxon>
        <taxon>Arthropoda</taxon>
        <taxon>Chelicerata</taxon>
        <taxon>Arachnida</taxon>
        <taxon>Araneae</taxon>
        <taxon>Araneomorphae</taxon>
        <taxon>Entelegynae</taxon>
        <taxon>Araneoidea</taxon>
        <taxon>Araneidae</taxon>
        <taxon>Caerostris</taxon>
    </lineage>
</organism>
<sequence length="77" mass="8693">MTLAFHRREWGFEKERIPPALSDNKGDEWSEPFVSFNAPESDGAPRACQKRANVKDINDGLSPEAKTLLYLLVTSRS</sequence>
<name>A0AAV4WEF7_9ARAC</name>
<gene>
    <name evidence="1" type="ORF">CDAR_596641</name>
</gene>
<keyword evidence="2" id="KW-1185">Reference proteome</keyword>
<evidence type="ECO:0000313" key="2">
    <source>
        <dbReference type="Proteomes" id="UP001054837"/>
    </source>
</evidence>
<dbReference type="Proteomes" id="UP001054837">
    <property type="component" value="Unassembled WGS sequence"/>
</dbReference>
<proteinExistence type="predicted"/>
<evidence type="ECO:0000313" key="1">
    <source>
        <dbReference type="EMBL" id="GIY80465.1"/>
    </source>
</evidence>